<protein>
    <submittedName>
        <fullName evidence="1">Adenylate/guanylate cyclase domain protein</fullName>
    </submittedName>
</protein>
<dbReference type="Proteomes" id="UP000020681">
    <property type="component" value="Unassembled WGS sequence"/>
</dbReference>
<proteinExistence type="predicted"/>
<evidence type="ECO:0000313" key="2">
    <source>
        <dbReference type="Proteomes" id="UP000020681"/>
    </source>
</evidence>
<accession>A0ABP3A9P0</accession>
<dbReference type="EMBL" id="JAOL01000160">
    <property type="protein sequence ID" value="EUA87574.1"/>
    <property type="molecule type" value="Genomic_DNA"/>
</dbReference>
<name>A0ABP3A9P0_MYCUL</name>
<evidence type="ECO:0000313" key="1">
    <source>
        <dbReference type="EMBL" id="EUA87574.1"/>
    </source>
</evidence>
<keyword evidence="2" id="KW-1185">Reference proteome</keyword>
<gene>
    <name evidence="1" type="ORF">I551_6022</name>
</gene>
<organism evidence="1 2">
    <name type="scientific">Mycobacterium ulcerans str. Harvey</name>
    <dbReference type="NCBI Taxonomy" id="1299332"/>
    <lineage>
        <taxon>Bacteria</taxon>
        <taxon>Bacillati</taxon>
        <taxon>Actinomycetota</taxon>
        <taxon>Actinomycetes</taxon>
        <taxon>Mycobacteriales</taxon>
        <taxon>Mycobacteriaceae</taxon>
        <taxon>Mycobacterium</taxon>
        <taxon>Mycobacterium ulcerans group</taxon>
    </lineage>
</organism>
<comment type="caution">
    <text evidence="1">The sequence shown here is derived from an EMBL/GenBank/DDBJ whole genome shotgun (WGS) entry which is preliminary data.</text>
</comment>
<reference evidence="1 2" key="1">
    <citation type="submission" date="2014-01" db="EMBL/GenBank/DDBJ databases">
        <authorList>
            <person name="Dobos K."/>
            <person name="Lenaerts A."/>
            <person name="Ordway D."/>
            <person name="DeGroote M.A."/>
            <person name="Parker T."/>
            <person name="Sizemore C."/>
            <person name="Tallon L.J."/>
            <person name="Sadzewicz L.K."/>
            <person name="Sengamalay N."/>
            <person name="Fraser C.M."/>
            <person name="Hine E."/>
            <person name="Shefchek K.A."/>
            <person name="Das S.P."/>
            <person name="Tettelin H."/>
        </authorList>
    </citation>
    <scope>NUCLEOTIDE SEQUENCE [LARGE SCALE GENOMIC DNA]</scope>
    <source>
        <strain evidence="1 2">Harvey</strain>
    </source>
</reference>
<sequence length="180" mass="19697">MNIQSNLMVLLLLSSIVSVAAIVAVGFHTGRNSLSAAAYGRLTQLRESQLRAVETLFSDLTNSLVIYARGLTVIDAVAQFTAGFDQLADATISPVQQESLVNYYNDQLIKPVEHLTGTKFDLEALLPTSPAQKYLQAYYTAPFTSDQDSMRLDDAGDGSAWSAANAEFNGYFREIVTRFD</sequence>